<dbReference type="EMBL" id="JAEMWZ010000304">
    <property type="protein sequence ID" value="KAG7126362.1"/>
    <property type="molecule type" value="Genomic_DNA"/>
</dbReference>
<dbReference type="GO" id="GO:0005737">
    <property type="term" value="C:cytoplasm"/>
    <property type="evidence" value="ECO:0007669"/>
    <property type="project" value="TreeGrafter"/>
</dbReference>
<comment type="caution">
    <text evidence="3">The sequence shown here is derived from an EMBL/GenBank/DDBJ whole genome shotgun (WGS) entry which is preliminary data.</text>
</comment>
<dbReference type="GO" id="GO:0019901">
    <property type="term" value="F:protein kinase binding"/>
    <property type="evidence" value="ECO:0007669"/>
    <property type="project" value="TreeGrafter"/>
</dbReference>
<feature type="compositionally biased region" description="Basic and acidic residues" evidence="1">
    <location>
        <begin position="563"/>
        <end position="579"/>
    </location>
</feature>
<feature type="compositionally biased region" description="Basic and acidic residues" evidence="1">
    <location>
        <begin position="56"/>
        <end position="78"/>
    </location>
</feature>
<reference evidence="3" key="1">
    <citation type="journal article" date="2021" name="Mol. Plant Pathol.">
        <title>A 20-kb lineage-specific genomic region tames virulence in pathogenic amphidiploid Verticillium longisporum.</title>
        <authorList>
            <person name="Harting R."/>
            <person name="Starke J."/>
            <person name="Kusch H."/>
            <person name="Poggeler S."/>
            <person name="Maurus I."/>
            <person name="Schluter R."/>
            <person name="Landesfeind M."/>
            <person name="Bulla I."/>
            <person name="Nowrousian M."/>
            <person name="de Jonge R."/>
            <person name="Stahlhut G."/>
            <person name="Hoff K.J."/>
            <person name="Asshauer K.P."/>
            <person name="Thurmer A."/>
            <person name="Stanke M."/>
            <person name="Daniel R."/>
            <person name="Morgenstern B."/>
            <person name="Thomma B.P.H.J."/>
            <person name="Kronstad J.W."/>
            <person name="Braus-Stromeyer S.A."/>
            <person name="Braus G.H."/>
        </authorList>
    </citation>
    <scope>NUCLEOTIDE SEQUENCE</scope>
    <source>
        <strain evidence="3">Vl32</strain>
    </source>
</reference>
<name>A0A8I3ALE3_VERLO</name>
<feature type="compositionally biased region" description="Low complexity" evidence="1">
    <location>
        <begin position="582"/>
        <end position="591"/>
    </location>
</feature>
<dbReference type="PANTHER" id="PTHR10343">
    <property type="entry name" value="5'-AMP-ACTIVATED PROTEIN KINASE , BETA SUBUNIT"/>
    <property type="match status" value="1"/>
</dbReference>
<feature type="compositionally biased region" description="Polar residues" evidence="1">
    <location>
        <begin position="210"/>
        <end position="220"/>
    </location>
</feature>
<feature type="compositionally biased region" description="Low complexity" evidence="1">
    <location>
        <begin position="611"/>
        <end position="624"/>
    </location>
</feature>
<dbReference type="Proteomes" id="UP000689129">
    <property type="component" value="Unassembled WGS sequence"/>
</dbReference>
<dbReference type="GO" id="GO:0007165">
    <property type="term" value="P:signal transduction"/>
    <property type="evidence" value="ECO:0007669"/>
    <property type="project" value="TreeGrafter"/>
</dbReference>
<evidence type="ECO:0000259" key="2">
    <source>
        <dbReference type="Pfam" id="PF16561"/>
    </source>
</evidence>
<dbReference type="CDD" id="cd02859">
    <property type="entry name" value="E_set_AMPKbeta_like_N"/>
    <property type="match status" value="1"/>
</dbReference>
<feature type="compositionally biased region" description="Low complexity" evidence="1">
    <location>
        <begin position="551"/>
        <end position="561"/>
    </location>
</feature>
<feature type="compositionally biased region" description="Low complexity" evidence="1">
    <location>
        <begin position="500"/>
        <end position="511"/>
    </location>
</feature>
<dbReference type="InterPro" id="IPR050827">
    <property type="entry name" value="CRP1_MDG1_kinase"/>
</dbReference>
<organism evidence="3 4">
    <name type="scientific">Verticillium longisporum</name>
    <name type="common">Verticillium dahliae var. longisporum</name>
    <dbReference type="NCBI Taxonomy" id="100787"/>
    <lineage>
        <taxon>Eukaryota</taxon>
        <taxon>Fungi</taxon>
        <taxon>Dikarya</taxon>
        <taxon>Ascomycota</taxon>
        <taxon>Pezizomycotina</taxon>
        <taxon>Sordariomycetes</taxon>
        <taxon>Hypocreomycetidae</taxon>
        <taxon>Glomerellales</taxon>
        <taxon>Plectosphaerellaceae</taxon>
        <taxon>Verticillium</taxon>
    </lineage>
</organism>
<feature type="region of interest" description="Disordered" evidence="1">
    <location>
        <begin position="307"/>
        <end position="326"/>
    </location>
</feature>
<dbReference type="OrthoDB" id="5873279at2759"/>
<dbReference type="Pfam" id="PF16561">
    <property type="entry name" value="AMPK1_CBM"/>
    <property type="match status" value="1"/>
</dbReference>
<protein>
    <recommendedName>
        <fullName evidence="2">AMP-activated protein kinase glycogen-binding domain-containing protein</fullName>
    </recommendedName>
</protein>
<evidence type="ECO:0000313" key="3">
    <source>
        <dbReference type="EMBL" id="KAG7126362.1"/>
    </source>
</evidence>
<feature type="region of interest" description="Disordered" evidence="1">
    <location>
        <begin position="56"/>
        <end position="82"/>
    </location>
</feature>
<feature type="region of interest" description="Disordered" evidence="1">
    <location>
        <begin position="159"/>
        <end position="226"/>
    </location>
</feature>
<dbReference type="GO" id="GO:0031588">
    <property type="term" value="C:nucleotide-activated protein kinase complex"/>
    <property type="evidence" value="ECO:0007669"/>
    <property type="project" value="TreeGrafter"/>
</dbReference>
<proteinExistence type="predicted"/>
<feature type="region of interest" description="Disordered" evidence="1">
    <location>
        <begin position="500"/>
        <end position="648"/>
    </location>
</feature>
<feature type="domain" description="AMP-activated protein kinase glycogen-binding" evidence="2">
    <location>
        <begin position="7"/>
        <end position="54"/>
    </location>
</feature>
<feature type="compositionally biased region" description="Basic and acidic residues" evidence="1">
    <location>
        <begin position="194"/>
        <end position="204"/>
    </location>
</feature>
<dbReference type="PANTHER" id="PTHR10343:SF81">
    <property type="entry name" value="CRUCIFORM DNA-RECOGNIZING PROTEIN 1-RELATED"/>
    <property type="match status" value="1"/>
</dbReference>
<sequence length="648" mass="66513">MTGGTFKFTWGHPAEEVYVTGTFDNWTKSEKLSKVGDSFEKNVTLPDASKKIYYKSDKRAPGDALGEKLHEDKTDPKATSKRPQTKIIQFVVDNNWITDHTAPQEPDHEGNVNNFLTPEQIVKENPTAAIMNTITPESTTAALAKDTPVDELDKTISVNPLPASDVTKPQPNIAPGEPLPPSAHAGDIHSQVTLDKESYEKSDRLPGLTEANSTLPSTTGADIPESSLPMPAAAIAAGIDTTTINTVTPEATTAALAANVPKTVNAAALDAKVPEAVVESQKAAGVDPEASADPKEVIDKATVEDELKEKVPEAPSTSEGTAGFGTQKSENAGIAATAITAGGIALAAAVAAKDAIIGKAEPAATSASETATDAANQASVAAAGAATNLPEAVKEKLPESVQETIKSQAREDVRQEVAPTVPSEVKESIIEAGKAPEAAASTSAVQDKAAVESELLQEVKAVPAVGEDKSKTEEVKTDSAVGAAPVLVTEEVKQDAAAAVAAPAAITPSAPKVDDVPAASNPALHTAPTPVVTDGPSTTSAAVKSEPESVAPATEAKTETAAAEDKAEESKAVPTKEGDILPNGANAAAPAEPVKQTTQESPATPAKAEASGSTTTPSTSSQKGTEQKKKNRLSAFIGKLKSKVHSKD</sequence>
<feature type="compositionally biased region" description="Polar residues" evidence="1">
    <location>
        <begin position="315"/>
        <end position="326"/>
    </location>
</feature>
<accession>A0A8I3ALE3</accession>
<gene>
    <name evidence="3" type="ORF">HYQ45_012917</name>
</gene>
<evidence type="ECO:0000256" key="1">
    <source>
        <dbReference type="SAM" id="MobiDB-lite"/>
    </source>
</evidence>
<evidence type="ECO:0000313" key="4">
    <source>
        <dbReference type="Proteomes" id="UP000689129"/>
    </source>
</evidence>
<dbReference type="GO" id="GO:0005634">
    <property type="term" value="C:nucleus"/>
    <property type="evidence" value="ECO:0007669"/>
    <property type="project" value="TreeGrafter"/>
</dbReference>
<dbReference type="AlphaFoldDB" id="A0A8I3ALE3"/>
<dbReference type="InterPro" id="IPR032640">
    <property type="entry name" value="AMPK1_CBM"/>
</dbReference>